<dbReference type="AlphaFoldDB" id="A0A7C3VTE4"/>
<dbReference type="GO" id="GO:0005524">
    <property type="term" value="F:ATP binding"/>
    <property type="evidence" value="ECO:0007669"/>
    <property type="project" value="UniProtKB-KW"/>
</dbReference>
<keyword evidence="4" id="KW-0547">Nucleotide-binding</keyword>
<keyword evidence="5 11" id="KW-0418">Kinase</keyword>
<keyword evidence="9" id="KW-0812">Transmembrane</keyword>
<dbReference type="InterPro" id="IPR008271">
    <property type="entry name" value="Ser/Thr_kinase_AS"/>
</dbReference>
<evidence type="ECO:0000256" key="8">
    <source>
        <dbReference type="ARBA" id="ARBA00048679"/>
    </source>
</evidence>
<dbReference type="InterPro" id="IPR011009">
    <property type="entry name" value="Kinase-like_dom_sf"/>
</dbReference>
<evidence type="ECO:0000256" key="6">
    <source>
        <dbReference type="ARBA" id="ARBA00022840"/>
    </source>
</evidence>
<dbReference type="PROSITE" id="PS00108">
    <property type="entry name" value="PROTEIN_KINASE_ST"/>
    <property type="match status" value="1"/>
</dbReference>
<feature type="transmembrane region" description="Helical" evidence="9">
    <location>
        <begin position="502"/>
        <end position="522"/>
    </location>
</feature>
<gene>
    <name evidence="11" type="ORF">ENR15_16405</name>
</gene>
<keyword evidence="6" id="KW-0067">ATP-binding</keyword>
<evidence type="ECO:0000256" key="7">
    <source>
        <dbReference type="ARBA" id="ARBA00047899"/>
    </source>
</evidence>
<evidence type="ECO:0000256" key="1">
    <source>
        <dbReference type="ARBA" id="ARBA00012513"/>
    </source>
</evidence>
<dbReference type="EC" id="2.7.11.1" evidence="1"/>
<name>A0A7C3VTE4_9CYAN</name>
<sequence>MSADLPDFTTYGYQLRTELGHNRLGGRTTYLATNSQNYPVVLKQFQFATSGSSWGEYDAYQQEITMLRRLQHPGIPRYLDAFQTPDGFCMVQQYISGESLATPRNWTPQEIKHIALATLEILTYLQSQHPPIIHRDIKPENLLVDEQMKVYLVDFGFARMGGGEIAASSVVKGTMGFMPPEQLFNRQLTTASDLYGLGATLICLLTGTKSGDIGNLIDADYQIHFQHLFPPLKRGWMSWLSKITAPKVADRYPSAAAALAALKPLDVDRLPKLIISHNSLQFTASKWQEKVSQTVTLSNPIPETLLAGQFSVAPHPSDPPHTPYDHAWISFDRATFEGNLVNCAITVDTSNLLADTSYTREVLLDSNADAEPEVITVTVQTAPLPKPENMSYLLLAVTMIIFGSIGMFLAKQPNILTIPGLIPLIVAIDLAIWKKSDGFSPNIQKLAKKFGIALIGQLGGIVMGAFLFRALDIGMALWGAIIAYILATINENKNIIIKTNKYDEFAPHFFGWVFWWFIWVLISDKFWPLTKINLWCLVVIQLFFIRNVECRYKTLHKKLHLCL</sequence>
<dbReference type="PROSITE" id="PS50011">
    <property type="entry name" value="PROTEIN_KINASE_DOM"/>
    <property type="match status" value="1"/>
</dbReference>
<dbReference type="CDD" id="cd14014">
    <property type="entry name" value="STKc_PknB_like"/>
    <property type="match status" value="1"/>
</dbReference>
<dbReference type="SUPFAM" id="SSF56112">
    <property type="entry name" value="Protein kinase-like (PK-like)"/>
    <property type="match status" value="1"/>
</dbReference>
<feature type="transmembrane region" description="Helical" evidence="9">
    <location>
        <begin position="528"/>
        <end position="548"/>
    </location>
</feature>
<dbReference type="Gene3D" id="1.10.510.10">
    <property type="entry name" value="Transferase(Phosphotransferase) domain 1"/>
    <property type="match status" value="1"/>
</dbReference>
<evidence type="ECO:0000313" key="11">
    <source>
        <dbReference type="EMBL" id="HGG02176.1"/>
    </source>
</evidence>
<evidence type="ECO:0000256" key="9">
    <source>
        <dbReference type="SAM" id="Phobius"/>
    </source>
</evidence>
<comment type="catalytic activity">
    <reaction evidence="8">
        <text>L-seryl-[protein] + ATP = O-phospho-L-seryl-[protein] + ADP + H(+)</text>
        <dbReference type="Rhea" id="RHEA:17989"/>
        <dbReference type="Rhea" id="RHEA-COMP:9863"/>
        <dbReference type="Rhea" id="RHEA-COMP:11604"/>
        <dbReference type="ChEBI" id="CHEBI:15378"/>
        <dbReference type="ChEBI" id="CHEBI:29999"/>
        <dbReference type="ChEBI" id="CHEBI:30616"/>
        <dbReference type="ChEBI" id="CHEBI:83421"/>
        <dbReference type="ChEBI" id="CHEBI:456216"/>
        <dbReference type="EC" id="2.7.11.1"/>
    </reaction>
</comment>
<keyword evidence="2 11" id="KW-0723">Serine/threonine-protein kinase</keyword>
<feature type="transmembrane region" description="Helical" evidence="9">
    <location>
        <begin position="473"/>
        <end position="490"/>
    </location>
</feature>
<evidence type="ECO:0000256" key="4">
    <source>
        <dbReference type="ARBA" id="ARBA00022741"/>
    </source>
</evidence>
<evidence type="ECO:0000259" key="10">
    <source>
        <dbReference type="PROSITE" id="PS50011"/>
    </source>
</evidence>
<evidence type="ECO:0000256" key="3">
    <source>
        <dbReference type="ARBA" id="ARBA00022679"/>
    </source>
</evidence>
<evidence type="ECO:0000256" key="2">
    <source>
        <dbReference type="ARBA" id="ARBA00022527"/>
    </source>
</evidence>
<dbReference type="GO" id="GO:0004674">
    <property type="term" value="F:protein serine/threonine kinase activity"/>
    <property type="evidence" value="ECO:0007669"/>
    <property type="project" value="UniProtKB-KW"/>
</dbReference>
<dbReference type="Pfam" id="PF00069">
    <property type="entry name" value="Pkinase"/>
    <property type="match status" value="1"/>
</dbReference>
<organism evidence="11">
    <name type="scientific">Planktothricoides sp. SpSt-374</name>
    <dbReference type="NCBI Taxonomy" id="2282167"/>
    <lineage>
        <taxon>Bacteria</taxon>
        <taxon>Bacillati</taxon>
        <taxon>Cyanobacteriota</taxon>
        <taxon>Cyanophyceae</taxon>
        <taxon>Oscillatoriophycideae</taxon>
        <taxon>Oscillatoriales</taxon>
        <taxon>Oscillatoriaceae</taxon>
        <taxon>Planktothricoides</taxon>
    </lineage>
</organism>
<evidence type="ECO:0000256" key="5">
    <source>
        <dbReference type="ARBA" id="ARBA00022777"/>
    </source>
</evidence>
<feature type="transmembrane region" description="Helical" evidence="9">
    <location>
        <begin position="392"/>
        <end position="410"/>
    </location>
</feature>
<comment type="catalytic activity">
    <reaction evidence="7">
        <text>L-threonyl-[protein] + ATP = O-phospho-L-threonyl-[protein] + ADP + H(+)</text>
        <dbReference type="Rhea" id="RHEA:46608"/>
        <dbReference type="Rhea" id="RHEA-COMP:11060"/>
        <dbReference type="Rhea" id="RHEA-COMP:11605"/>
        <dbReference type="ChEBI" id="CHEBI:15378"/>
        <dbReference type="ChEBI" id="CHEBI:30013"/>
        <dbReference type="ChEBI" id="CHEBI:30616"/>
        <dbReference type="ChEBI" id="CHEBI:61977"/>
        <dbReference type="ChEBI" id="CHEBI:456216"/>
        <dbReference type="EC" id="2.7.11.1"/>
    </reaction>
</comment>
<dbReference type="EMBL" id="DSPX01000167">
    <property type="protein sequence ID" value="HGG02176.1"/>
    <property type="molecule type" value="Genomic_DNA"/>
</dbReference>
<dbReference type="SMART" id="SM00220">
    <property type="entry name" value="S_TKc"/>
    <property type="match status" value="1"/>
</dbReference>
<dbReference type="InterPro" id="IPR000719">
    <property type="entry name" value="Prot_kinase_dom"/>
</dbReference>
<feature type="transmembrane region" description="Helical" evidence="9">
    <location>
        <begin position="416"/>
        <end position="434"/>
    </location>
</feature>
<keyword evidence="3" id="KW-0808">Transferase</keyword>
<proteinExistence type="predicted"/>
<feature type="domain" description="Protein kinase" evidence="10">
    <location>
        <begin position="13"/>
        <end position="280"/>
    </location>
</feature>
<comment type="caution">
    <text evidence="11">The sequence shown here is derived from an EMBL/GenBank/DDBJ whole genome shotgun (WGS) entry which is preliminary data.</text>
</comment>
<protein>
    <recommendedName>
        <fullName evidence="1">non-specific serine/threonine protein kinase</fullName>
        <ecNumber evidence="1">2.7.11.1</ecNumber>
    </recommendedName>
</protein>
<reference evidence="11" key="1">
    <citation type="journal article" date="2020" name="mSystems">
        <title>Genome- and Community-Level Interaction Insights into Carbon Utilization and Element Cycling Functions of Hydrothermarchaeota in Hydrothermal Sediment.</title>
        <authorList>
            <person name="Zhou Z."/>
            <person name="Liu Y."/>
            <person name="Xu W."/>
            <person name="Pan J."/>
            <person name="Luo Z.H."/>
            <person name="Li M."/>
        </authorList>
    </citation>
    <scope>NUCLEOTIDE SEQUENCE [LARGE SCALE GENOMIC DNA]</scope>
    <source>
        <strain evidence="11">SpSt-374</strain>
    </source>
</reference>
<dbReference type="PANTHER" id="PTHR24363:SF0">
    <property type="entry name" value="SERINE_THREONINE KINASE LIKE DOMAIN CONTAINING 1"/>
    <property type="match status" value="1"/>
</dbReference>
<dbReference type="PANTHER" id="PTHR24363">
    <property type="entry name" value="SERINE/THREONINE PROTEIN KINASE"/>
    <property type="match status" value="1"/>
</dbReference>
<keyword evidence="9" id="KW-0472">Membrane</keyword>
<keyword evidence="9" id="KW-1133">Transmembrane helix</keyword>
<feature type="transmembrane region" description="Helical" evidence="9">
    <location>
        <begin position="446"/>
        <end position="467"/>
    </location>
</feature>
<accession>A0A7C3VTE4</accession>